<organism evidence="2 3">
    <name type="scientific">Vagococcus fluvialis</name>
    <dbReference type="NCBI Taxonomy" id="2738"/>
    <lineage>
        <taxon>Bacteria</taxon>
        <taxon>Bacillati</taxon>
        <taxon>Bacillota</taxon>
        <taxon>Bacilli</taxon>
        <taxon>Lactobacillales</taxon>
        <taxon>Enterococcaceae</taxon>
        <taxon>Vagococcus</taxon>
    </lineage>
</organism>
<accession>A0A7X6D6H8</accession>
<name>A0A7X6D6H8_9ENTE</name>
<evidence type="ECO:0000313" key="2">
    <source>
        <dbReference type="EMBL" id="NKC66605.1"/>
    </source>
</evidence>
<feature type="transmembrane region" description="Helical" evidence="1">
    <location>
        <begin position="41"/>
        <end position="59"/>
    </location>
</feature>
<keyword evidence="1" id="KW-1133">Transmembrane helix</keyword>
<evidence type="ECO:0000313" key="3">
    <source>
        <dbReference type="Proteomes" id="UP000521358"/>
    </source>
</evidence>
<evidence type="ECO:0008006" key="4">
    <source>
        <dbReference type="Google" id="ProtNLM"/>
    </source>
</evidence>
<feature type="transmembrane region" description="Helical" evidence="1">
    <location>
        <begin position="64"/>
        <end position="84"/>
    </location>
</feature>
<dbReference type="Proteomes" id="UP000521358">
    <property type="component" value="Unassembled WGS sequence"/>
</dbReference>
<dbReference type="AlphaFoldDB" id="A0A7X6D6H8"/>
<dbReference type="RefSeq" id="WP_167805982.1">
    <property type="nucleotide sequence ID" value="NZ_JAAVMB010000001.1"/>
</dbReference>
<comment type="caution">
    <text evidence="2">The sequence shown here is derived from an EMBL/GenBank/DDBJ whole genome shotgun (WGS) entry which is preliminary data.</text>
</comment>
<sequence>MIQILLLLFSLILVVIGWYFKKHVTDLEVLFSNHNKQTISHFAYTLCFSGILGIILGIFMPSKVVALFFISFVLIVSAIFSIRLSQKMR</sequence>
<keyword evidence="1" id="KW-0812">Transmembrane</keyword>
<evidence type="ECO:0000256" key="1">
    <source>
        <dbReference type="SAM" id="Phobius"/>
    </source>
</evidence>
<gene>
    <name evidence="2" type="ORF">HED35_00750</name>
</gene>
<keyword evidence="1" id="KW-0472">Membrane</keyword>
<reference evidence="2 3" key="1">
    <citation type="submission" date="2020-03" db="EMBL/GenBank/DDBJ databases">
        <title>Bacterial samples isolated from urine from healthy bovine heifers (Gyr breed).</title>
        <authorList>
            <person name="Giannattasio-Ferraz S."/>
            <person name="Maskeri L."/>
            <person name="Penido A."/>
            <person name="Barbosa-Stancioli E.F."/>
            <person name="Putonti C."/>
        </authorList>
    </citation>
    <scope>NUCLEOTIDE SEQUENCE [LARGE SCALE GENOMIC DNA]</scope>
    <source>
        <strain evidence="2 3">UFMG-H7</strain>
    </source>
</reference>
<dbReference type="EMBL" id="JAAVMB010000001">
    <property type="protein sequence ID" value="NKC66605.1"/>
    <property type="molecule type" value="Genomic_DNA"/>
</dbReference>
<protein>
    <recommendedName>
        <fullName evidence="4">DUF3784 domain-containing protein</fullName>
    </recommendedName>
</protein>
<proteinExistence type="predicted"/>